<dbReference type="Gene3D" id="1.20.1280.50">
    <property type="match status" value="1"/>
</dbReference>
<dbReference type="InterPro" id="IPR036047">
    <property type="entry name" value="F-box-like_dom_sf"/>
</dbReference>
<evidence type="ECO:0000313" key="4">
    <source>
        <dbReference type="Proteomes" id="UP001610563"/>
    </source>
</evidence>
<organism evidence="3 4">
    <name type="scientific">Aspergillus keveii</name>
    <dbReference type="NCBI Taxonomy" id="714993"/>
    <lineage>
        <taxon>Eukaryota</taxon>
        <taxon>Fungi</taxon>
        <taxon>Dikarya</taxon>
        <taxon>Ascomycota</taxon>
        <taxon>Pezizomycotina</taxon>
        <taxon>Eurotiomycetes</taxon>
        <taxon>Eurotiomycetidae</taxon>
        <taxon>Eurotiales</taxon>
        <taxon>Aspergillaceae</taxon>
        <taxon>Aspergillus</taxon>
        <taxon>Aspergillus subgen. Nidulantes</taxon>
    </lineage>
</organism>
<name>A0ABR4G0G8_9EURO</name>
<protein>
    <recommendedName>
        <fullName evidence="2">F-box domain-containing protein</fullName>
    </recommendedName>
</protein>
<feature type="region of interest" description="Disordered" evidence="1">
    <location>
        <begin position="36"/>
        <end position="59"/>
    </location>
</feature>
<dbReference type="SUPFAM" id="SSF81383">
    <property type="entry name" value="F-box domain"/>
    <property type="match status" value="1"/>
</dbReference>
<sequence length="372" mass="41538">MAFDCYCAICGVGFSGMRIGTPSDATPERRRQYVERISRPVNGTTTTDTAPQDKEEPIRSYDPNLVTQDNVAWTSQVHCLGMQDDAKGTSRAFLSGPGYYADAGELAVKVGQAARRTYFNCYGFGTNDVPGPVMPFHWCCFEILLRTLTGTTDPKNVNLEALYEAMSSHCNWSGSALRLSYGEDVIRAQGQYWQSLPGAEYTVRNPSTANITETLKTTLQTNAKLRTSPTDITLDTREPRNPFSALPTELVHQICSLLPGESLKSLTQASLYINLITRDDYFWKRFIASDMPWLEEGEAEVLRKRVVDDESSAESASASESPINYQRVYQWLDRVTKPAFGMDDELFMAVANRRRIWGVCEVLAGAYRAQCA</sequence>
<evidence type="ECO:0000259" key="2">
    <source>
        <dbReference type="PROSITE" id="PS50181"/>
    </source>
</evidence>
<dbReference type="Pfam" id="PF12937">
    <property type="entry name" value="F-box-like"/>
    <property type="match status" value="1"/>
</dbReference>
<dbReference type="EMBL" id="JBFTWV010000074">
    <property type="protein sequence ID" value="KAL2788757.1"/>
    <property type="molecule type" value="Genomic_DNA"/>
</dbReference>
<dbReference type="PROSITE" id="PS50181">
    <property type="entry name" value="FBOX"/>
    <property type="match status" value="1"/>
</dbReference>
<accession>A0ABR4G0G8</accession>
<keyword evidence="4" id="KW-1185">Reference proteome</keyword>
<evidence type="ECO:0000256" key="1">
    <source>
        <dbReference type="SAM" id="MobiDB-lite"/>
    </source>
</evidence>
<feature type="domain" description="F-box" evidence="2">
    <location>
        <begin position="240"/>
        <end position="286"/>
    </location>
</feature>
<dbReference type="Proteomes" id="UP001610563">
    <property type="component" value="Unassembled WGS sequence"/>
</dbReference>
<reference evidence="3 4" key="1">
    <citation type="submission" date="2024-07" db="EMBL/GenBank/DDBJ databases">
        <title>Section-level genome sequencing and comparative genomics of Aspergillus sections Usti and Cavernicolus.</title>
        <authorList>
            <consortium name="Lawrence Berkeley National Laboratory"/>
            <person name="Nybo J.L."/>
            <person name="Vesth T.C."/>
            <person name="Theobald S."/>
            <person name="Frisvad J.C."/>
            <person name="Larsen T.O."/>
            <person name="Kjaerboelling I."/>
            <person name="Rothschild-Mancinelli K."/>
            <person name="Lyhne E.K."/>
            <person name="Kogle M.E."/>
            <person name="Barry K."/>
            <person name="Clum A."/>
            <person name="Na H."/>
            <person name="Ledsgaard L."/>
            <person name="Lin J."/>
            <person name="Lipzen A."/>
            <person name="Kuo A."/>
            <person name="Riley R."/>
            <person name="Mondo S."/>
            <person name="Labutti K."/>
            <person name="Haridas S."/>
            <person name="Pangalinan J."/>
            <person name="Salamov A.A."/>
            <person name="Simmons B.A."/>
            <person name="Magnuson J.K."/>
            <person name="Chen J."/>
            <person name="Drula E."/>
            <person name="Henrissat B."/>
            <person name="Wiebenga A."/>
            <person name="Lubbers R.J."/>
            <person name="Gomes A.C."/>
            <person name="Makela M.R."/>
            <person name="Stajich J."/>
            <person name="Grigoriev I.V."/>
            <person name="Mortensen U.H."/>
            <person name="De Vries R.P."/>
            <person name="Baker S.E."/>
            <person name="Andersen M.R."/>
        </authorList>
    </citation>
    <scope>NUCLEOTIDE SEQUENCE [LARGE SCALE GENOMIC DNA]</scope>
    <source>
        <strain evidence="3 4">CBS 209.92</strain>
    </source>
</reference>
<proteinExistence type="predicted"/>
<comment type="caution">
    <text evidence="3">The sequence shown here is derived from an EMBL/GenBank/DDBJ whole genome shotgun (WGS) entry which is preliminary data.</text>
</comment>
<feature type="compositionally biased region" description="Polar residues" evidence="1">
    <location>
        <begin position="41"/>
        <end position="50"/>
    </location>
</feature>
<evidence type="ECO:0000313" key="3">
    <source>
        <dbReference type="EMBL" id="KAL2788757.1"/>
    </source>
</evidence>
<gene>
    <name evidence="3" type="ORF">BJX66DRAFT_250024</name>
</gene>
<dbReference type="InterPro" id="IPR001810">
    <property type="entry name" value="F-box_dom"/>
</dbReference>